<evidence type="ECO:0000313" key="3">
    <source>
        <dbReference type="Proteomes" id="UP000054107"/>
    </source>
</evidence>
<dbReference type="Proteomes" id="UP000054107">
    <property type="component" value="Unassembled WGS sequence"/>
</dbReference>
<keyword evidence="1" id="KW-1133">Transmembrane helix</keyword>
<keyword evidence="1" id="KW-0472">Membrane</keyword>
<keyword evidence="3" id="KW-1185">Reference proteome</keyword>
<feature type="transmembrane region" description="Helical" evidence="1">
    <location>
        <begin position="132"/>
        <end position="150"/>
    </location>
</feature>
<dbReference type="STRING" id="35722.A0A0B7N976"/>
<keyword evidence="1" id="KW-0812">Transmembrane</keyword>
<accession>A0A0B7N976</accession>
<dbReference type="EMBL" id="LN726507">
    <property type="protein sequence ID" value="CEP11539.1"/>
    <property type="molecule type" value="Genomic_DNA"/>
</dbReference>
<name>A0A0B7N976_9FUNG</name>
<dbReference type="AlphaFoldDB" id="A0A0B7N976"/>
<proteinExistence type="predicted"/>
<gene>
    <name evidence="2" type="primary">PARPA_05405.1 scaffold 18169</name>
</gene>
<evidence type="ECO:0000256" key="1">
    <source>
        <dbReference type="SAM" id="Phobius"/>
    </source>
</evidence>
<sequence>MSNSSYTSCCTRFLEDPLSAVKVLVPSVAIEVILHKKLWQKTSLRDLTLYLAIVNTYWFATTLNLSFLETPLFLQSPHLSDQQKLDCGRQRFNWLNKIEIMVGVLGLDLYCEWRKRIIDNHGFVDSCLTKAIWIPATVTAIQAVYLLPTLNRKAKQIDRTGREDEQFPKAHRAYIGFETVKIVGLAVAGLRFGKMLTL</sequence>
<organism evidence="2 3">
    <name type="scientific">Parasitella parasitica</name>
    <dbReference type="NCBI Taxonomy" id="35722"/>
    <lineage>
        <taxon>Eukaryota</taxon>
        <taxon>Fungi</taxon>
        <taxon>Fungi incertae sedis</taxon>
        <taxon>Mucoromycota</taxon>
        <taxon>Mucoromycotina</taxon>
        <taxon>Mucoromycetes</taxon>
        <taxon>Mucorales</taxon>
        <taxon>Mucorineae</taxon>
        <taxon>Mucoraceae</taxon>
        <taxon>Parasitella</taxon>
    </lineage>
</organism>
<evidence type="ECO:0000313" key="2">
    <source>
        <dbReference type="EMBL" id="CEP11539.1"/>
    </source>
</evidence>
<reference evidence="2 3" key="1">
    <citation type="submission" date="2014-09" db="EMBL/GenBank/DDBJ databases">
        <authorList>
            <person name="Ellenberger Sabrina"/>
        </authorList>
    </citation>
    <scope>NUCLEOTIDE SEQUENCE [LARGE SCALE GENOMIC DNA]</scope>
    <source>
        <strain evidence="2 3">CBS 412.66</strain>
    </source>
</reference>
<protein>
    <recommendedName>
        <fullName evidence="4">DUF4149 domain-containing protein</fullName>
    </recommendedName>
</protein>
<evidence type="ECO:0008006" key="4">
    <source>
        <dbReference type="Google" id="ProtNLM"/>
    </source>
</evidence>
<dbReference type="OrthoDB" id="165058at2759"/>
<feature type="transmembrane region" description="Helical" evidence="1">
    <location>
        <begin position="47"/>
        <end position="68"/>
    </location>
</feature>